<proteinExistence type="predicted"/>
<evidence type="ECO:0000313" key="2">
    <source>
        <dbReference type="Proteomes" id="UP000703269"/>
    </source>
</evidence>
<evidence type="ECO:0000313" key="1">
    <source>
        <dbReference type="EMBL" id="GJE98951.1"/>
    </source>
</evidence>
<organism evidence="1 2">
    <name type="scientific">Phanerochaete sordida</name>
    <dbReference type="NCBI Taxonomy" id="48140"/>
    <lineage>
        <taxon>Eukaryota</taxon>
        <taxon>Fungi</taxon>
        <taxon>Dikarya</taxon>
        <taxon>Basidiomycota</taxon>
        <taxon>Agaricomycotina</taxon>
        <taxon>Agaricomycetes</taxon>
        <taxon>Polyporales</taxon>
        <taxon>Phanerochaetaceae</taxon>
        <taxon>Phanerochaete</taxon>
    </lineage>
</organism>
<dbReference type="Proteomes" id="UP000703269">
    <property type="component" value="Unassembled WGS sequence"/>
</dbReference>
<dbReference type="AlphaFoldDB" id="A0A9P3LKW6"/>
<reference evidence="1 2" key="1">
    <citation type="submission" date="2021-08" db="EMBL/GenBank/DDBJ databases">
        <title>Draft Genome Sequence of Phanerochaete sordida strain YK-624.</title>
        <authorList>
            <person name="Mori T."/>
            <person name="Dohra H."/>
            <person name="Suzuki T."/>
            <person name="Kawagishi H."/>
            <person name="Hirai H."/>
        </authorList>
    </citation>
    <scope>NUCLEOTIDE SEQUENCE [LARGE SCALE GENOMIC DNA]</scope>
    <source>
        <strain evidence="1 2">YK-624</strain>
    </source>
</reference>
<keyword evidence="2" id="KW-1185">Reference proteome</keyword>
<protein>
    <submittedName>
        <fullName evidence="1">Uncharacterized protein</fullName>
    </submittedName>
</protein>
<name>A0A9P3LKW6_9APHY</name>
<gene>
    <name evidence="1" type="ORF">PsYK624_151890</name>
</gene>
<accession>A0A9P3LKW6</accession>
<comment type="caution">
    <text evidence="1">The sequence shown here is derived from an EMBL/GenBank/DDBJ whole genome shotgun (WGS) entry which is preliminary data.</text>
</comment>
<sequence>MVATVLARHVANRAAKQRRHTAPADMIRSSKTGWLKSTLQVVAGTIRVVRALRANSPARFYMRRNTAPADLEAVRRKLSLGAAVGAYMFIAALRRRTGRSSGFRPQCLARYHARRETARVHH</sequence>
<dbReference type="EMBL" id="BPQB01000097">
    <property type="protein sequence ID" value="GJE98951.1"/>
    <property type="molecule type" value="Genomic_DNA"/>
</dbReference>